<dbReference type="Pfam" id="PF00326">
    <property type="entry name" value="Peptidase_S9"/>
    <property type="match status" value="1"/>
</dbReference>
<evidence type="ECO:0000259" key="4">
    <source>
        <dbReference type="Pfam" id="PF18435"/>
    </source>
</evidence>
<evidence type="ECO:0000313" key="5">
    <source>
        <dbReference type="EMBL" id="WKN39237.1"/>
    </source>
</evidence>
<reference evidence="5" key="2">
    <citation type="journal article" date="2024" name="Antonie Van Leeuwenhoek">
        <title>Roseihalotalea indica gen. nov., sp. nov., a halophilic Bacteroidetes from mesopelagic Southwest Indian Ocean with higher carbohydrate metabolic potential.</title>
        <authorList>
            <person name="Chen B."/>
            <person name="Zhang M."/>
            <person name="Lin D."/>
            <person name="Ye J."/>
            <person name="Tang K."/>
        </authorList>
    </citation>
    <scope>NUCLEOTIDE SEQUENCE</scope>
    <source>
        <strain evidence="5">TK19036</strain>
    </source>
</reference>
<dbReference type="EMBL" id="CP120682">
    <property type="protein sequence ID" value="WKN39237.1"/>
    <property type="molecule type" value="Genomic_DNA"/>
</dbReference>
<protein>
    <submittedName>
        <fullName evidence="5">Prolyl oligopeptidase family serine peptidase</fullName>
    </submittedName>
</protein>
<feature type="signal peptide" evidence="2">
    <location>
        <begin position="1"/>
        <end position="19"/>
    </location>
</feature>
<dbReference type="GO" id="GO:0008236">
    <property type="term" value="F:serine-type peptidase activity"/>
    <property type="evidence" value="ECO:0007669"/>
    <property type="project" value="InterPro"/>
</dbReference>
<dbReference type="InterPro" id="IPR041172">
    <property type="entry name" value="EstA_Ig-like_N"/>
</dbReference>
<feature type="domain" description="Peptidase S9 prolyl oligopeptidase catalytic" evidence="3">
    <location>
        <begin position="277"/>
        <end position="320"/>
    </location>
</feature>
<organism evidence="5">
    <name type="scientific">Roseihalotalea indica</name>
    <dbReference type="NCBI Taxonomy" id="2867963"/>
    <lineage>
        <taxon>Bacteria</taxon>
        <taxon>Pseudomonadati</taxon>
        <taxon>Bacteroidota</taxon>
        <taxon>Cytophagia</taxon>
        <taxon>Cytophagales</taxon>
        <taxon>Catalimonadaceae</taxon>
        <taxon>Roseihalotalea</taxon>
    </lineage>
</organism>
<proteinExistence type="predicted"/>
<dbReference type="InterPro" id="IPR050955">
    <property type="entry name" value="Plant_Biomass_Hydrol_Est"/>
</dbReference>
<feature type="domain" description="Esterase Ig-like N-terminal" evidence="4">
    <location>
        <begin position="38"/>
        <end position="162"/>
    </location>
</feature>
<dbReference type="InterPro" id="IPR001375">
    <property type="entry name" value="Peptidase_S9_cat"/>
</dbReference>
<evidence type="ECO:0000256" key="1">
    <source>
        <dbReference type="ARBA" id="ARBA00022729"/>
    </source>
</evidence>
<evidence type="ECO:0000259" key="3">
    <source>
        <dbReference type="Pfam" id="PF00326"/>
    </source>
</evidence>
<dbReference type="GO" id="GO:0006508">
    <property type="term" value="P:proteolysis"/>
    <property type="evidence" value="ECO:0007669"/>
    <property type="project" value="InterPro"/>
</dbReference>
<name>A0AA49JJA1_9BACT</name>
<dbReference type="Pfam" id="PF18435">
    <property type="entry name" value="EstA_Ig_like"/>
    <property type="match status" value="1"/>
</dbReference>
<evidence type="ECO:0000256" key="2">
    <source>
        <dbReference type="SAM" id="SignalP"/>
    </source>
</evidence>
<dbReference type="InterPro" id="IPR029058">
    <property type="entry name" value="AB_hydrolase_fold"/>
</dbReference>
<dbReference type="Gene3D" id="3.40.50.1820">
    <property type="entry name" value="alpha/beta hydrolase"/>
    <property type="match status" value="1"/>
</dbReference>
<dbReference type="AlphaFoldDB" id="A0AA49JJA1"/>
<gene>
    <name evidence="5" type="ORF">K4G66_11090</name>
</gene>
<dbReference type="PANTHER" id="PTHR43037">
    <property type="entry name" value="UNNAMED PRODUCT-RELATED"/>
    <property type="match status" value="1"/>
</dbReference>
<dbReference type="PANTHER" id="PTHR43037:SF1">
    <property type="entry name" value="BLL1128 PROTEIN"/>
    <property type="match status" value="1"/>
</dbReference>
<sequence length="439" mass="48685">MIKKYLFLLTFLASGFLTKLPTAQGATTPYQATANGEYSIIIEGYDWGPAVSKVVLSLDETVTSANYQDYSVSVERQTECVDLPADQASGDRRVVYAYVSDANGDVIPEGDYVTLVLEVAPNNPLGSPIQYSRNENCSGNNWLDYSITITENSSQQTWDTEVNRIIPLIDRFDLTGQYKHNDITMSYASYSPESSNEQIPLLIWLHGGGEGGTDPSIPLIANRAANYASDEIQALFGGAYVLVPQAPTRWMDNGEGGSTSGQVNDMYNEALMELIQDYMADHPNIDPDRVYVGGCSNGGYMTLKLLLLHPDFFAAAFPSSLAYDDEYVTDEQIESIKNIPIWFVHSKDDSTTVANTTVIPVYERLKAAGAENVHLSLYDHVVDITGFFGGEDYHYPGHWSWIYCHANECRRDRDGSLVKLDGRPTTIMEWMAAQRKQGS</sequence>
<dbReference type="SUPFAM" id="SSF53474">
    <property type="entry name" value="alpha/beta-Hydrolases"/>
    <property type="match status" value="1"/>
</dbReference>
<reference evidence="5" key="1">
    <citation type="journal article" date="2023" name="Comput. Struct. Biotechnol. J.">
        <title>Discovery of a novel marine Bacteroidetes with a rich repertoire of carbohydrate-active enzymes.</title>
        <authorList>
            <person name="Chen B."/>
            <person name="Liu G."/>
            <person name="Chen Q."/>
            <person name="Wang H."/>
            <person name="Liu L."/>
            <person name="Tang K."/>
        </authorList>
    </citation>
    <scope>NUCLEOTIDE SEQUENCE</scope>
    <source>
        <strain evidence="5">TK19036</strain>
    </source>
</reference>
<keyword evidence="1 2" id="KW-0732">Signal</keyword>
<feature type="chain" id="PRO_5041351191" evidence="2">
    <location>
        <begin position="20"/>
        <end position="439"/>
    </location>
</feature>
<accession>A0AA49JJA1</accession>
<dbReference type="Gene3D" id="2.60.40.2180">
    <property type="match status" value="1"/>
</dbReference>